<feature type="region of interest" description="Disordered" evidence="1">
    <location>
        <begin position="145"/>
        <end position="168"/>
    </location>
</feature>
<dbReference type="GO" id="GO:0051083">
    <property type="term" value="P:'de novo' cotranslational protein folding"/>
    <property type="evidence" value="ECO:0007669"/>
    <property type="project" value="InterPro"/>
</dbReference>
<dbReference type="EMBL" id="AWUE01016288">
    <property type="protein sequence ID" value="OMO93139.1"/>
    <property type="molecule type" value="Genomic_DNA"/>
</dbReference>
<dbReference type="PANTHER" id="PTHR43999">
    <property type="entry name" value="DNAJ HOMOLOG SUBFAMILY C MEMBER 2"/>
    <property type="match status" value="1"/>
</dbReference>
<dbReference type="OrthoDB" id="10250354at2759"/>
<dbReference type="InterPro" id="IPR009057">
    <property type="entry name" value="Homeodomain-like_sf"/>
</dbReference>
<evidence type="ECO:0000259" key="3">
    <source>
        <dbReference type="PROSITE" id="PS50090"/>
    </source>
</evidence>
<gene>
    <name evidence="4" type="ORF">COLO4_17111</name>
</gene>
<keyword evidence="2" id="KW-0812">Transmembrane</keyword>
<dbReference type="InterPro" id="IPR044634">
    <property type="entry name" value="Zuotin/DnaJC2"/>
</dbReference>
<dbReference type="PROSITE" id="PS50090">
    <property type="entry name" value="MYB_LIKE"/>
    <property type="match status" value="1"/>
</dbReference>
<dbReference type="PANTHER" id="PTHR43999:SF3">
    <property type="entry name" value="TRANSCRIPTION FACTOR MAMYB"/>
    <property type="match status" value="1"/>
</dbReference>
<dbReference type="GO" id="GO:0043022">
    <property type="term" value="F:ribosome binding"/>
    <property type="evidence" value="ECO:0007669"/>
    <property type="project" value="InterPro"/>
</dbReference>
<feature type="region of interest" description="Disordered" evidence="1">
    <location>
        <begin position="1"/>
        <end position="33"/>
    </location>
</feature>
<dbReference type="AlphaFoldDB" id="A0A1R3JE79"/>
<dbReference type="SUPFAM" id="SSF46689">
    <property type="entry name" value="Homeodomain-like"/>
    <property type="match status" value="2"/>
</dbReference>
<accession>A0A1R3JE79</accession>
<dbReference type="STRING" id="93759.A0A1R3JE79"/>
<feature type="compositionally biased region" description="Low complexity" evidence="1">
    <location>
        <begin position="15"/>
        <end position="25"/>
    </location>
</feature>
<feature type="region of interest" description="Disordered" evidence="1">
    <location>
        <begin position="93"/>
        <end position="129"/>
    </location>
</feature>
<organism evidence="4 5">
    <name type="scientific">Corchorus olitorius</name>
    <dbReference type="NCBI Taxonomy" id="93759"/>
    <lineage>
        <taxon>Eukaryota</taxon>
        <taxon>Viridiplantae</taxon>
        <taxon>Streptophyta</taxon>
        <taxon>Embryophyta</taxon>
        <taxon>Tracheophyta</taxon>
        <taxon>Spermatophyta</taxon>
        <taxon>Magnoliopsida</taxon>
        <taxon>eudicotyledons</taxon>
        <taxon>Gunneridae</taxon>
        <taxon>Pentapetalae</taxon>
        <taxon>rosids</taxon>
        <taxon>malvids</taxon>
        <taxon>Malvales</taxon>
        <taxon>Malvaceae</taxon>
        <taxon>Grewioideae</taxon>
        <taxon>Apeibeae</taxon>
        <taxon>Corchorus</taxon>
    </lineage>
</organism>
<sequence length="328" mass="35766">MEFLDEDARPRFLFQSRQQSSSSSSSDDKTPQKPSKTILFISLSISSILLSLSLFSLDTEPFKSLLFWLSLSLLVGPFAPPYLTAGDIRVGQGPIIPDPIDQEPQPEPESKKKSSQKRSKPDKVDELGSNRDSLVVNANGFSNSEMKSNKLNGGAKKEDLGNGFDGEEKEWTDADVEILKKQMAKNPAGKPGRWEAIAAAFNGKHKMESVIKKSKELGEKKVGDGDSYAQFLKNRKPLDGRVHGGNDDGITTENQESSGGDKNAGAIGWSSGEDIALLNALKSFPKDVAMRWEKIAAAVPGKSKAACMKRVSELKRDFRSSKATNESN</sequence>
<dbReference type="GO" id="GO:0005829">
    <property type="term" value="C:cytosol"/>
    <property type="evidence" value="ECO:0007669"/>
    <property type="project" value="TreeGrafter"/>
</dbReference>
<keyword evidence="2" id="KW-0472">Membrane</keyword>
<feature type="compositionally biased region" description="Basic and acidic residues" evidence="1">
    <location>
        <begin position="1"/>
        <end position="10"/>
    </location>
</feature>
<evidence type="ECO:0000313" key="5">
    <source>
        <dbReference type="Proteomes" id="UP000187203"/>
    </source>
</evidence>
<comment type="caution">
    <text evidence="4">The sequence shown here is derived from an EMBL/GenBank/DDBJ whole genome shotgun (WGS) entry which is preliminary data.</text>
</comment>
<protein>
    <recommendedName>
        <fullName evidence="3">Myb-like domain-containing protein</fullName>
    </recommendedName>
</protein>
<keyword evidence="2" id="KW-1133">Transmembrane helix</keyword>
<keyword evidence="5" id="KW-1185">Reference proteome</keyword>
<feature type="compositionally biased region" description="Polar residues" evidence="1">
    <location>
        <begin position="249"/>
        <end position="260"/>
    </location>
</feature>
<proteinExistence type="predicted"/>
<dbReference type="Gene3D" id="1.10.10.60">
    <property type="entry name" value="Homeodomain-like"/>
    <property type="match status" value="2"/>
</dbReference>
<dbReference type="CDD" id="cd00167">
    <property type="entry name" value="SANT"/>
    <property type="match status" value="1"/>
</dbReference>
<feature type="domain" description="Myb-like" evidence="3">
    <location>
        <begin position="269"/>
        <end position="315"/>
    </location>
</feature>
<dbReference type="SMART" id="SM00717">
    <property type="entry name" value="SANT"/>
    <property type="match status" value="2"/>
</dbReference>
<feature type="region of interest" description="Disordered" evidence="1">
    <location>
        <begin position="233"/>
        <end position="266"/>
    </location>
</feature>
<evidence type="ECO:0000313" key="4">
    <source>
        <dbReference type="EMBL" id="OMO93139.1"/>
    </source>
</evidence>
<feature type="transmembrane region" description="Helical" evidence="2">
    <location>
        <begin position="64"/>
        <end position="83"/>
    </location>
</feature>
<evidence type="ECO:0000256" key="1">
    <source>
        <dbReference type="SAM" id="MobiDB-lite"/>
    </source>
</evidence>
<dbReference type="InterPro" id="IPR001005">
    <property type="entry name" value="SANT/Myb"/>
</dbReference>
<feature type="compositionally biased region" description="Basic and acidic residues" evidence="1">
    <location>
        <begin position="119"/>
        <end position="129"/>
    </location>
</feature>
<name>A0A1R3JE79_9ROSI</name>
<evidence type="ECO:0000256" key="2">
    <source>
        <dbReference type="SAM" id="Phobius"/>
    </source>
</evidence>
<dbReference type="FunFam" id="1.10.10.60:FF:000416">
    <property type="entry name" value="Myb family transcription factor"/>
    <property type="match status" value="1"/>
</dbReference>
<dbReference type="Pfam" id="PF23082">
    <property type="entry name" value="Myb_DNA-binding_2"/>
    <property type="match status" value="1"/>
</dbReference>
<reference evidence="5" key="1">
    <citation type="submission" date="2013-09" db="EMBL/GenBank/DDBJ databases">
        <title>Corchorus olitorius genome sequencing.</title>
        <authorList>
            <person name="Alam M."/>
            <person name="Haque M.S."/>
            <person name="Islam M.S."/>
            <person name="Emdad E.M."/>
            <person name="Islam M.M."/>
            <person name="Ahmed B."/>
            <person name="Halim A."/>
            <person name="Hossen Q.M.M."/>
            <person name="Hossain M.Z."/>
            <person name="Ahmed R."/>
            <person name="Khan M.M."/>
            <person name="Islam R."/>
            <person name="Rashid M.M."/>
            <person name="Khan S.A."/>
            <person name="Rahman M.S."/>
            <person name="Alam M."/>
            <person name="Yahiya A.S."/>
            <person name="Khan M.S."/>
            <person name="Azam M.S."/>
            <person name="Haque T."/>
            <person name="Lashkar M.Z.H."/>
            <person name="Akhand A.I."/>
            <person name="Morshed G."/>
            <person name="Roy S."/>
            <person name="Uddin K.S."/>
            <person name="Rabeya T."/>
            <person name="Hossain A.S."/>
            <person name="Chowdhury A."/>
            <person name="Snigdha A.R."/>
            <person name="Mortoza M.S."/>
            <person name="Matin S.A."/>
            <person name="Hoque S.M.E."/>
            <person name="Islam M.K."/>
            <person name="Roy D.K."/>
            <person name="Haider R."/>
            <person name="Moosa M.M."/>
            <person name="Elias S.M."/>
            <person name="Hasan A.M."/>
            <person name="Jahan S."/>
            <person name="Shafiuddin M."/>
            <person name="Mahmood N."/>
            <person name="Shommy N.S."/>
        </authorList>
    </citation>
    <scope>NUCLEOTIDE SEQUENCE [LARGE SCALE GENOMIC DNA]</scope>
    <source>
        <strain evidence="5">cv. O-4</strain>
    </source>
</reference>
<feature type="compositionally biased region" description="Basic and acidic residues" evidence="1">
    <location>
        <begin position="236"/>
        <end position="246"/>
    </location>
</feature>
<feature type="transmembrane region" description="Helical" evidence="2">
    <location>
        <begin position="38"/>
        <end position="57"/>
    </location>
</feature>
<dbReference type="GO" id="GO:0006450">
    <property type="term" value="P:regulation of translational fidelity"/>
    <property type="evidence" value="ECO:0007669"/>
    <property type="project" value="InterPro"/>
</dbReference>
<dbReference type="Proteomes" id="UP000187203">
    <property type="component" value="Unassembled WGS sequence"/>
</dbReference>
<dbReference type="GO" id="GO:0030544">
    <property type="term" value="F:Hsp70 protein binding"/>
    <property type="evidence" value="ECO:0007669"/>
    <property type="project" value="InterPro"/>
</dbReference>